<evidence type="ECO:0000313" key="14">
    <source>
        <dbReference type="Proteomes" id="UP000192247"/>
    </source>
</evidence>
<dbReference type="PIRSF" id="PIRSF038186">
    <property type="entry name" value="ITPK"/>
    <property type="match status" value="1"/>
</dbReference>
<keyword evidence="14" id="KW-1185">Reference proteome</keyword>
<dbReference type="SUPFAM" id="SSF56059">
    <property type="entry name" value="Glutathione synthetase ATP-binding domain-like"/>
    <property type="match status" value="1"/>
</dbReference>
<evidence type="ECO:0000256" key="3">
    <source>
        <dbReference type="ARBA" id="ARBA00022723"/>
    </source>
</evidence>
<feature type="binding site" evidence="9">
    <location>
        <position position="131"/>
    </location>
    <ligand>
        <name>ATP</name>
        <dbReference type="ChEBI" id="CHEBI:30616"/>
    </ligand>
</feature>
<evidence type="ECO:0000256" key="5">
    <source>
        <dbReference type="ARBA" id="ARBA00022777"/>
    </source>
</evidence>
<evidence type="ECO:0000259" key="11">
    <source>
        <dbReference type="Pfam" id="PF05770"/>
    </source>
</evidence>
<gene>
    <name evidence="13" type="ORF">BIW11_03634</name>
</gene>
<dbReference type="GO" id="GO:0032957">
    <property type="term" value="P:inositol trisphosphate metabolic process"/>
    <property type="evidence" value="ECO:0007669"/>
    <property type="project" value="InterPro"/>
</dbReference>
<feature type="domain" description="Inositol 1,3,4-trisphosphate 5/6-kinase ATP-grasp" evidence="11">
    <location>
        <begin position="96"/>
        <end position="300"/>
    </location>
</feature>
<dbReference type="EMBL" id="MNPL01010362">
    <property type="protein sequence ID" value="OQR73164.1"/>
    <property type="molecule type" value="Genomic_DNA"/>
</dbReference>
<evidence type="ECO:0000256" key="1">
    <source>
        <dbReference type="ARBA" id="ARBA00009601"/>
    </source>
</evidence>
<name>A0A1V9XI03_9ACAR</name>
<dbReference type="GO" id="GO:0052726">
    <property type="term" value="F:inositol-1,3,4-trisphosphate 5-kinase activity"/>
    <property type="evidence" value="ECO:0007669"/>
    <property type="project" value="InterPro"/>
</dbReference>
<comment type="cofactor">
    <cofactor evidence="8 10">
        <name>Mg(2+)</name>
        <dbReference type="ChEBI" id="CHEBI:18420"/>
    </cofactor>
    <text evidence="8 10">Binds 2 magnesium ions per subunit.</text>
</comment>
<organism evidence="13 14">
    <name type="scientific">Tropilaelaps mercedesae</name>
    <dbReference type="NCBI Taxonomy" id="418985"/>
    <lineage>
        <taxon>Eukaryota</taxon>
        <taxon>Metazoa</taxon>
        <taxon>Ecdysozoa</taxon>
        <taxon>Arthropoda</taxon>
        <taxon>Chelicerata</taxon>
        <taxon>Arachnida</taxon>
        <taxon>Acari</taxon>
        <taxon>Parasitiformes</taxon>
        <taxon>Mesostigmata</taxon>
        <taxon>Gamasina</taxon>
        <taxon>Dermanyssoidea</taxon>
        <taxon>Laelapidae</taxon>
        <taxon>Tropilaelaps</taxon>
    </lineage>
</organism>
<evidence type="ECO:0000256" key="6">
    <source>
        <dbReference type="ARBA" id="ARBA00022840"/>
    </source>
</evidence>
<keyword evidence="6 8" id="KW-0067">ATP-binding</keyword>
<comment type="caution">
    <text evidence="13">The sequence shown here is derived from an EMBL/GenBank/DDBJ whole genome shotgun (WGS) entry which is preliminary data.</text>
</comment>
<evidence type="ECO:0000256" key="8">
    <source>
        <dbReference type="PIRNR" id="PIRNR038186"/>
    </source>
</evidence>
<dbReference type="EC" id="2.7.1.134" evidence="8"/>
<comment type="subunit">
    <text evidence="8">Monomer.</text>
</comment>
<feature type="binding site" evidence="10">
    <location>
        <position position="265"/>
    </location>
    <ligand>
        <name>Mg(2+)</name>
        <dbReference type="ChEBI" id="CHEBI:18420"/>
        <label>1</label>
    </ligand>
</feature>
<keyword evidence="3 8" id="KW-0479">Metal-binding</keyword>
<dbReference type="GO" id="GO:0005524">
    <property type="term" value="F:ATP binding"/>
    <property type="evidence" value="ECO:0007669"/>
    <property type="project" value="UniProtKB-KW"/>
</dbReference>
<dbReference type="PANTHER" id="PTHR14217:SF1">
    <property type="entry name" value="INOSITOL-TETRAKISPHOSPHATE 1-KINASE"/>
    <property type="match status" value="1"/>
</dbReference>
<keyword evidence="5 8" id="KW-0418">Kinase</keyword>
<comment type="similarity">
    <text evidence="1 8">Belongs to the ITPK1 family.</text>
</comment>
<feature type="binding site" evidence="10">
    <location>
        <position position="279"/>
    </location>
    <ligand>
        <name>Mg(2+)</name>
        <dbReference type="ChEBI" id="CHEBI:18420"/>
        <label>2</label>
    </ligand>
</feature>
<keyword evidence="4 8" id="KW-0547">Nucleotide-binding</keyword>
<dbReference type="InterPro" id="IPR041429">
    <property type="entry name" value="ITPK1_N"/>
</dbReference>
<feature type="binding site" evidence="9">
    <location>
        <position position="285"/>
    </location>
    <ligand>
        <name>1D-myo-inositol 1,3,4-trisphosphate</name>
        <dbReference type="ChEBI" id="CHEBI:58414"/>
    </ligand>
</feature>
<feature type="binding site" evidence="9">
    <location>
        <position position="174"/>
    </location>
    <ligand>
        <name>1D-myo-inositol 1,3,4-trisphosphate</name>
        <dbReference type="ChEBI" id="CHEBI:58414"/>
    </ligand>
</feature>
<sequence length="320" mass="36117">MCSLRYREYNLELVKLDLNRPLAEQGPFVVVVHKLCDMLIKEIGGDSHAASICKQFDELCLSNPRMRVIDPLSSVRAILDRNSQYQMVKAALDRLDDRVSVPPFVRLDAAEPDANIRRVRENRLKFPLVCKPIVAHGTEAHTMCLVFNECGLRKLGPVPCVAQQFVPHGSIVYKVFDYRVLLTLGSKFQVIKRPSFKNVTAVAQEDLIEFHSHDISKPGASSPLTDREAWLRPDERGDAVVFSSRLVRAVEAVWRATRQTLCGIDFIVEEETGWLYVIDVNNFPGYSGMENFLWELTQLIRSTAMQASTEAEPTNGLVVT</sequence>
<dbReference type="Proteomes" id="UP000192247">
    <property type="component" value="Unassembled WGS sequence"/>
</dbReference>
<dbReference type="GO" id="GO:0047325">
    <property type="term" value="F:inositol-3,4,5,6-tetrakisphosphate 1-kinase activity"/>
    <property type="evidence" value="ECO:0007669"/>
    <property type="project" value="UniProtKB-EC"/>
</dbReference>
<dbReference type="GO" id="GO:0000287">
    <property type="term" value="F:magnesium ion binding"/>
    <property type="evidence" value="ECO:0007669"/>
    <property type="project" value="InterPro"/>
</dbReference>
<evidence type="ECO:0000256" key="4">
    <source>
        <dbReference type="ARBA" id="ARBA00022741"/>
    </source>
</evidence>
<feature type="binding site" evidence="9">
    <location>
        <begin position="163"/>
        <end position="174"/>
    </location>
    <ligand>
        <name>ATP</name>
        <dbReference type="ChEBI" id="CHEBI:30616"/>
    </ligand>
</feature>
<dbReference type="Gene3D" id="3.30.470.20">
    <property type="entry name" value="ATP-grasp fold, B domain"/>
    <property type="match status" value="1"/>
</dbReference>
<dbReference type="GO" id="GO:0005737">
    <property type="term" value="C:cytoplasm"/>
    <property type="evidence" value="ECO:0007669"/>
    <property type="project" value="TreeGrafter"/>
</dbReference>
<feature type="binding site" evidence="9">
    <location>
        <position position="34"/>
    </location>
    <ligand>
        <name>1D-myo-inositol 1,3,4-trisphosphate</name>
        <dbReference type="ChEBI" id="CHEBI:58414"/>
    </ligand>
</feature>
<evidence type="ECO:0000256" key="2">
    <source>
        <dbReference type="ARBA" id="ARBA00022679"/>
    </source>
</evidence>
<comment type="function">
    <text evidence="8">Kinase that can phosphorylate various inositol polyphosphate such as Ins(3,4,5,6)P4 or Ins(1,3,4)P3.</text>
</comment>
<dbReference type="Pfam" id="PF05770">
    <property type="entry name" value="Ins134_P3_kin"/>
    <property type="match status" value="1"/>
</dbReference>
<dbReference type="PANTHER" id="PTHR14217">
    <property type="entry name" value="INOSITOL-TETRAKISPHOSPHATE 1-KINASE"/>
    <property type="match status" value="1"/>
</dbReference>
<feature type="binding site" evidence="9">
    <location>
        <position position="281"/>
    </location>
    <ligand>
        <name>1D-myo-inositol 1,3,4-trisphosphate</name>
        <dbReference type="ChEBI" id="CHEBI:58414"/>
    </ligand>
</feature>
<dbReference type="AlphaFoldDB" id="A0A1V9XI03"/>
<proteinExistence type="inferred from homology"/>
<dbReference type="InParanoid" id="A0A1V9XI03"/>
<evidence type="ECO:0000256" key="10">
    <source>
        <dbReference type="PIRSR" id="PIRSR038186-2"/>
    </source>
</evidence>
<dbReference type="OrthoDB" id="25308at2759"/>
<dbReference type="Pfam" id="PF17927">
    <property type="entry name" value="Ins134_P3_kin_N"/>
    <property type="match status" value="1"/>
</dbReference>
<comment type="catalytic activity">
    <reaction evidence="8">
        <text>1D-myo-inositol 3,4,5,6-tetrakisphosphate + ATP = 1D-myo-inositol 1,3,4,5,6-pentakisphosphate + ADP + H(+)</text>
        <dbReference type="Rhea" id="RHEA:12452"/>
        <dbReference type="ChEBI" id="CHEBI:15378"/>
        <dbReference type="ChEBI" id="CHEBI:30616"/>
        <dbReference type="ChEBI" id="CHEBI:57539"/>
        <dbReference type="ChEBI" id="CHEBI:57733"/>
        <dbReference type="ChEBI" id="CHEBI:456216"/>
        <dbReference type="EC" id="2.7.1.134"/>
    </reaction>
</comment>
<evidence type="ECO:0000313" key="13">
    <source>
        <dbReference type="EMBL" id="OQR73164.1"/>
    </source>
</evidence>
<feature type="binding site" evidence="10">
    <location>
        <position position="281"/>
    </location>
    <ligand>
        <name>Mg(2+)</name>
        <dbReference type="ChEBI" id="CHEBI:18420"/>
        <label>2</label>
    </ligand>
</feature>
<feature type="binding site" evidence="9">
    <location>
        <position position="81"/>
    </location>
    <ligand>
        <name>ATP</name>
        <dbReference type="ChEBI" id="CHEBI:30616"/>
    </ligand>
</feature>
<evidence type="ECO:0000256" key="9">
    <source>
        <dbReference type="PIRSR" id="PIRSR038186-1"/>
    </source>
</evidence>
<feature type="binding site" evidence="9">
    <location>
        <position position="141"/>
    </location>
    <ligand>
        <name>1D-myo-inositol 1,3,4-trisphosphate</name>
        <dbReference type="ChEBI" id="CHEBI:58414"/>
    </ligand>
</feature>
<reference evidence="13 14" key="1">
    <citation type="journal article" date="2017" name="Gigascience">
        <title>Draft genome of the honey bee ectoparasitic mite, Tropilaelaps mercedesae, is shaped by the parasitic life history.</title>
        <authorList>
            <person name="Dong X."/>
            <person name="Armstrong S.D."/>
            <person name="Xia D."/>
            <person name="Makepeace B.L."/>
            <person name="Darby A.C."/>
            <person name="Kadowaki T."/>
        </authorList>
    </citation>
    <scope>NUCLEOTIDE SEQUENCE [LARGE SCALE GENOMIC DNA]</scope>
    <source>
        <strain evidence="13">Wuxi-XJTLU</strain>
    </source>
</reference>
<evidence type="ECO:0000256" key="7">
    <source>
        <dbReference type="ARBA" id="ARBA00022842"/>
    </source>
</evidence>
<protein>
    <recommendedName>
        <fullName evidence="8">Inositol-tetrakisphosphate 1-kinase</fullName>
        <ecNumber evidence="8">2.7.1.134</ecNumber>
    </recommendedName>
</protein>
<keyword evidence="2 8" id="KW-0808">Transferase</keyword>
<dbReference type="GO" id="GO:0052725">
    <property type="term" value="F:inositol-1,3,4-trisphosphate 6-kinase activity"/>
    <property type="evidence" value="ECO:0007669"/>
    <property type="project" value="InterPro"/>
</dbReference>
<feature type="binding site" evidence="10">
    <location>
        <position position="279"/>
    </location>
    <ligand>
        <name>Mg(2+)</name>
        <dbReference type="ChEBI" id="CHEBI:18420"/>
        <label>1</label>
    </ligand>
</feature>
<accession>A0A1V9XI03</accession>
<dbReference type="STRING" id="418985.A0A1V9XI03"/>
<dbReference type="InterPro" id="IPR040464">
    <property type="entry name" value="InsP(3)kin_ATP-grasp"/>
</dbReference>
<feature type="domain" description="Inositol-tetrakisphosphate 1-kinase N-terminal" evidence="12">
    <location>
        <begin position="7"/>
        <end position="74"/>
    </location>
</feature>
<evidence type="ECO:0000259" key="12">
    <source>
        <dbReference type="Pfam" id="PF17927"/>
    </source>
</evidence>
<feature type="binding site" evidence="9">
    <location>
        <position position="195"/>
    </location>
    <ligand>
        <name>ATP</name>
        <dbReference type="ChEBI" id="CHEBI:30616"/>
    </ligand>
</feature>
<keyword evidence="7 8" id="KW-0460">Magnesium</keyword>
<dbReference type="InterPro" id="IPR008656">
    <property type="entry name" value="Inositol_tetrakis-P_1-kinase"/>
</dbReference>